<organism evidence="3 4">
    <name type="scientific">Heligmosomoides polygyrus</name>
    <name type="common">Parasitic roundworm</name>
    <dbReference type="NCBI Taxonomy" id="6339"/>
    <lineage>
        <taxon>Eukaryota</taxon>
        <taxon>Metazoa</taxon>
        <taxon>Ecdysozoa</taxon>
        <taxon>Nematoda</taxon>
        <taxon>Chromadorea</taxon>
        <taxon>Rhabditida</taxon>
        <taxon>Rhabditina</taxon>
        <taxon>Rhabditomorpha</taxon>
        <taxon>Strongyloidea</taxon>
        <taxon>Heligmosomidae</taxon>
        <taxon>Heligmosomoides</taxon>
    </lineage>
</organism>
<dbReference type="Proteomes" id="UP000050761">
    <property type="component" value="Unassembled WGS sequence"/>
</dbReference>
<gene>
    <name evidence="2" type="ORF">HPBE_LOCUS22853</name>
</gene>
<reference evidence="2 3" key="1">
    <citation type="submission" date="2018-11" db="EMBL/GenBank/DDBJ databases">
        <authorList>
            <consortium name="Pathogen Informatics"/>
        </authorList>
    </citation>
    <scope>NUCLEOTIDE SEQUENCE [LARGE SCALE GENOMIC DNA]</scope>
</reference>
<evidence type="ECO:0000313" key="3">
    <source>
        <dbReference type="Proteomes" id="UP000050761"/>
    </source>
</evidence>
<accession>A0A183GJK0</accession>
<keyword evidence="1" id="KW-0812">Transmembrane</keyword>
<reference evidence="4" key="2">
    <citation type="submission" date="2019-09" db="UniProtKB">
        <authorList>
            <consortium name="WormBaseParasite"/>
        </authorList>
    </citation>
    <scope>IDENTIFICATION</scope>
</reference>
<evidence type="ECO:0000256" key="1">
    <source>
        <dbReference type="SAM" id="Phobius"/>
    </source>
</evidence>
<name>A0A183GJK0_HELPZ</name>
<accession>A0A3P8DMM5</accession>
<dbReference type="AlphaFoldDB" id="A0A183GJK0"/>
<keyword evidence="1" id="KW-1133">Transmembrane helix</keyword>
<protein>
    <submittedName>
        <fullName evidence="4">G_PROTEIN_RECEP_F1_2 domain-containing protein</fullName>
    </submittedName>
</protein>
<feature type="transmembrane region" description="Helical" evidence="1">
    <location>
        <begin position="12"/>
        <end position="31"/>
    </location>
</feature>
<evidence type="ECO:0000313" key="4">
    <source>
        <dbReference type="WBParaSite" id="HPBE_0002285401-mRNA-1"/>
    </source>
</evidence>
<dbReference type="EMBL" id="UZAH01034423">
    <property type="protein sequence ID" value="VDP35048.1"/>
    <property type="molecule type" value="Genomic_DNA"/>
</dbReference>
<sequence length="87" mass="9954">MYTDNMLIMDSMMYRLAGDIYIFVPAFLNVTDGPETFNFYALKVIYVVEIVAIALSLPTTSFLNYCLSRTTIFHPNIIRMAQVRCLG</sequence>
<keyword evidence="3" id="KW-1185">Reference proteome</keyword>
<feature type="transmembrane region" description="Helical" evidence="1">
    <location>
        <begin position="37"/>
        <end position="57"/>
    </location>
</feature>
<evidence type="ECO:0000313" key="2">
    <source>
        <dbReference type="EMBL" id="VDP35048.1"/>
    </source>
</evidence>
<dbReference type="OrthoDB" id="5877454at2759"/>
<proteinExistence type="predicted"/>
<dbReference type="WBParaSite" id="HPBE_0002285401-mRNA-1">
    <property type="protein sequence ID" value="HPBE_0002285401-mRNA-1"/>
    <property type="gene ID" value="HPBE_0002285401"/>
</dbReference>
<keyword evidence="1" id="KW-0472">Membrane</keyword>